<accession>A0AAD9Q906</accession>
<evidence type="ECO:0000313" key="1">
    <source>
        <dbReference type="EMBL" id="KAK2556947.1"/>
    </source>
</evidence>
<gene>
    <name evidence="1" type="ORF">P5673_020769</name>
</gene>
<dbReference type="Proteomes" id="UP001249851">
    <property type="component" value="Unassembled WGS sequence"/>
</dbReference>
<protein>
    <submittedName>
        <fullName evidence="1">Uncharacterized protein</fullName>
    </submittedName>
</protein>
<reference evidence="1" key="1">
    <citation type="journal article" date="2023" name="G3 (Bethesda)">
        <title>Whole genome assembly and annotation of the endangered Caribbean coral Acropora cervicornis.</title>
        <authorList>
            <person name="Selwyn J.D."/>
            <person name="Vollmer S.V."/>
        </authorList>
    </citation>
    <scope>NUCLEOTIDE SEQUENCE</scope>
    <source>
        <strain evidence="1">K2</strain>
    </source>
</reference>
<organism evidence="1 2">
    <name type="scientific">Acropora cervicornis</name>
    <name type="common">Staghorn coral</name>
    <dbReference type="NCBI Taxonomy" id="6130"/>
    <lineage>
        <taxon>Eukaryota</taxon>
        <taxon>Metazoa</taxon>
        <taxon>Cnidaria</taxon>
        <taxon>Anthozoa</taxon>
        <taxon>Hexacorallia</taxon>
        <taxon>Scleractinia</taxon>
        <taxon>Astrocoeniina</taxon>
        <taxon>Acroporidae</taxon>
        <taxon>Acropora</taxon>
    </lineage>
</organism>
<sequence length="190" mass="21531">MGSRISLDDQKRRAKLEEELIVMERNLSKTATAHYTASEFYSQLDIKLKYASYITGILGTSGGVLSKLAWKTMAQNYPRLGPVAATTAATMSLFAVLVNIPNLPHSPAALHQMHFRAGIECQYLRRRVGFFAKTDVWNTSIPWTTLASRYENLLKEKKEVNSRVQSEAWAYRATLNEECEGERKKVRGKE</sequence>
<reference evidence="1" key="2">
    <citation type="journal article" date="2023" name="Science">
        <title>Genomic signatures of disease resistance in endangered staghorn corals.</title>
        <authorList>
            <person name="Vollmer S.V."/>
            <person name="Selwyn J.D."/>
            <person name="Despard B.A."/>
            <person name="Roesel C.L."/>
        </authorList>
    </citation>
    <scope>NUCLEOTIDE SEQUENCE</scope>
    <source>
        <strain evidence="1">K2</strain>
    </source>
</reference>
<dbReference type="EMBL" id="JARQWQ010000052">
    <property type="protein sequence ID" value="KAK2556947.1"/>
    <property type="molecule type" value="Genomic_DNA"/>
</dbReference>
<dbReference type="AlphaFoldDB" id="A0AAD9Q906"/>
<proteinExistence type="predicted"/>
<name>A0AAD9Q906_ACRCE</name>
<comment type="caution">
    <text evidence="1">The sequence shown here is derived from an EMBL/GenBank/DDBJ whole genome shotgun (WGS) entry which is preliminary data.</text>
</comment>
<keyword evidence="2" id="KW-1185">Reference proteome</keyword>
<evidence type="ECO:0000313" key="2">
    <source>
        <dbReference type="Proteomes" id="UP001249851"/>
    </source>
</evidence>